<feature type="signal peptide" evidence="11">
    <location>
        <begin position="1"/>
        <end position="24"/>
    </location>
</feature>
<dbReference type="AlphaFoldDB" id="A0A2V3IJA8"/>
<dbReference type="CDD" id="cd00190">
    <property type="entry name" value="Tryp_SPc"/>
    <property type="match status" value="1"/>
</dbReference>
<evidence type="ECO:0000256" key="2">
    <source>
        <dbReference type="ARBA" id="ARBA00022525"/>
    </source>
</evidence>
<dbReference type="FunFam" id="2.40.10.10:FF:000054">
    <property type="entry name" value="Complement C1r subcomponent"/>
    <property type="match status" value="1"/>
</dbReference>
<evidence type="ECO:0000256" key="6">
    <source>
        <dbReference type="ARBA" id="ARBA00023157"/>
    </source>
</evidence>
<accession>A0A2V3IJA8</accession>
<dbReference type="InterPro" id="IPR001254">
    <property type="entry name" value="Trypsin_dom"/>
</dbReference>
<dbReference type="Pfam" id="PF00089">
    <property type="entry name" value="Trypsin"/>
    <property type="match status" value="1"/>
</dbReference>
<evidence type="ECO:0000256" key="3">
    <source>
        <dbReference type="ARBA" id="ARBA00022670"/>
    </source>
</evidence>
<keyword evidence="8" id="KW-0720">Serine protease</keyword>
<dbReference type="PROSITE" id="PS50240">
    <property type="entry name" value="TRYPSIN_DOM"/>
    <property type="match status" value="1"/>
</dbReference>
<protein>
    <submittedName>
        <fullName evidence="13">Trypsin I-P1</fullName>
    </submittedName>
</protein>
<dbReference type="InterPro" id="IPR033116">
    <property type="entry name" value="TRYPSIN_SER"/>
</dbReference>
<gene>
    <name evidence="13" type="ORF">BWQ96_09065</name>
</gene>
<keyword evidence="14" id="KW-1185">Reference proteome</keyword>
<dbReference type="Proteomes" id="UP000247409">
    <property type="component" value="Unassembled WGS sequence"/>
</dbReference>
<dbReference type="InterPro" id="IPR050127">
    <property type="entry name" value="Serine_Proteases_S1"/>
</dbReference>
<keyword evidence="10" id="KW-0472">Membrane</keyword>
<dbReference type="PROSITE" id="PS00134">
    <property type="entry name" value="TRYPSIN_HIS"/>
    <property type="match status" value="1"/>
</dbReference>
<dbReference type="InterPro" id="IPR018114">
    <property type="entry name" value="TRYPSIN_HIS"/>
</dbReference>
<dbReference type="InterPro" id="IPR043504">
    <property type="entry name" value="Peptidase_S1_PA_chymotrypsin"/>
</dbReference>
<dbReference type="GO" id="GO:0004252">
    <property type="term" value="F:serine-type endopeptidase activity"/>
    <property type="evidence" value="ECO:0007669"/>
    <property type="project" value="InterPro"/>
</dbReference>
<evidence type="ECO:0000256" key="5">
    <source>
        <dbReference type="ARBA" id="ARBA00022801"/>
    </source>
</evidence>
<evidence type="ECO:0000256" key="9">
    <source>
        <dbReference type="SAM" id="MobiDB-lite"/>
    </source>
</evidence>
<keyword evidence="4 11" id="KW-0732">Signal</keyword>
<keyword evidence="10" id="KW-1133">Transmembrane helix</keyword>
<dbReference type="SMART" id="SM00020">
    <property type="entry name" value="Tryp_SPc"/>
    <property type="match status" value="1"/>
</dbReference>
<sequence length="459" mass="49785">MRTRLLRLPLLTPLLALLFHTASPSPLPASKCPVVLPRNPPLTSSPPSLWLPQQRVIGGIPAASSTQAYLVSLSLPNNTFVCSGSLISSRWVLTAAHCDVRVDWIVRVAPSSAASGHHIPIFQVINHESYISNRVDSPGDIALIQLAHDAPLDTPFVHVNVNSTLPISGSFARTSGYGRTRVHSSKRNPKPNQVDAPVNSPNRCKNTYHGFLDVRPQHFICAGYGKDRCNADSCNGDSGGPLVQYDQAGRPVQIGITSFGLRCGDNGVPGVYVRLSFYVQWMAQKGASFTTSGSAVSTFAQGSAEAINDTPSTTIQESQSDITIFPRPRNTLVISTVWFVVICVIAGISLISLIFLSIIFLVGGRRSSSKTRNDLQSQPNATVPMPLPPVLISSNADQHENVQRAIDLLQSVLQDSSHPTHMGAHEEEQFYSHSPVAYERASDDAVDHLASEERHVRTR</sequence>
<keyword evidence="3 8" id="KW-0645">Protease</keyword>
<evidence type="ECO:0000256" key="1">
    <source>
        <dbReference type="ARBA" id="ARBA00004613"/>
    </source>
</evidence>
<feature type="domain" description="Peptidase S1" evidence="12">
    <location>
        <begin position="56"/>
        <end position="287"/>
    </location>
</feature>
<dbReference type="SUPFAM" id="SSF50494">
    <property type="entry name" value="Trypsin-like serine proteases"/>
    <property type="match status" value="1"/>
</dbReference>
<dbReference type="InterPro" id="IPR009003">
    <property type="entry name" value="Peptidase_S1_PA"/>
</dbReference>
<evidence type="ECO:0000256" key="8">
    <source>
        <dbReference type="RuleBase" id="RU363034"/>
    </source>
</evidence>
<keyword evidence="2" id="KW-0964">Secreted</keyword>
<proteinExistence type="predicted"/>
<keyword evidence="10" id="KW-0812">Transmembrane</keyword>
<reference evidence="13 14" key="1">
    <citation type="journal article" date="2018" name="Mol. Biol. Evol.">
        <title>Analysis of the draft genome of the red seaweed Gracilariopsis chorda provides insights into genome size evolution in Rhodophyta.</title>
        <authorList>
            <person name="Lee J."/>
            <person name="Yang E.C."/>
            <person name="Graf L."/>
            <person name="Yang J.H."/>
            <person name="Qiu H."/>
            <person name="Zel Zion U."/>
            <person name="Chan C.X."/>
            <person name="Stephens T.G."/>
            <person name="Weber A.P.M."/>
            <person name="Boo G.H."/>
            <person name="Boo S.M."/>
            <person name="Kim K.M."/>
            <person name="Shin Y."/>
            <person name="Jung M."/>
            <person name="Lee S.J."/>
            <person name="Yim H.S."/>
            <person name="Lee J.H."/>
            <person name="Bhattacharya D."/>
            <person name="Yoon H.S."/>
        </authorList>
    </citation>
    <scope>NUCLEOTIDE SEQUENCE [LARGE SCALE GENOMIC DNA]</scope>
    <source>
        <strain evidence="13 14">SKKU-2015</strain>
        <tissue evidence="13">Whole body</tissue>
    </source>
</reference>
<dbReference type="PROSITE" id="PS00135">
    <property type="entry name" value="TRYPSIN_SER"/>
    <property type="match status" value="1"/>
</dbReference>
<comment type="caution">
    <text evidence="13">The sequence shown here is derived from an EMBL/GenBank/DDBJ whole genome shotgun (WGS) entry which is preliminary data.</text>
</comment>
<dbReference type="InterPro" id="IPR001314">
    <property type="entry name" value="Peptidase_S1A"/>
</dbReference>
<dbReference type="EMBL" id="NBIV01000227">
    <property type="protein sequence ID" value="PXF41210.1"/>
    <property type="molecule type" value="Genomic_DNA"/>
</dbReference>
<dbReference type="PANTHER" id="PTHR24264:SF65">
    <property type="entry name" value="SRCR DOMAIN-CONTAINING PROTEIN"/>
    <property type="match status" value="1"/>
</dbReference>
<organism evidence="13 14">
    <name type="scientific">Gracilariopsis chorda</name>
    <dbReference type="NCBI Taxonomy" id="448386"/>
    <lineage>
        <taxon>Eukaryota</taxon>
        <taxon>Rhodophyta</taxon>
        <taxon>Florideophyceae</taxon>
        <taxon>Rhodymeniophycidae</taxon>
        <taxon>Gracilariales</taxon>
        <taxon>Gracilariaceae</taxon>
        <taxon>Gracilariopsis</taxon>
    </lineage>
</organism>
<keyword evidence="7" id="KW-0325">Glycoprotein</keyword>
<evidence type="ECO:0000256" key="10">
    <source>
        <dbReference type="SAM" id="Phobius"/>
    </source>
</evidence>
<evidence type="ECO:0000313" key="13">
    <source>
        <dbReference type="EMBL" id="PXF41210.1"/>
    </source>
</evidence>
<keyword evidence="5 8" id="KW-0378">Hydrolase</keyword>
<evidence type="ECO:0000256" key="11">
    <source>
        <dbReference type="SAM" id="SignalP"/>
    </source>
</evidence>
<dbReference type="PANTHER" id="PTHR24264">
    <property type="entry name" value="TRYPSIN-RELATED"/>
    <property type="match status" value="1"/>
</dbReference>
<keyword evidence="6" id="KW-1015">Disulfide bond</keyword>
<dbReference type="Gene3D" id="2.40.10.10">
    <property type="entry name" value="Trypsin-like serine proteases"/>
    <property type="match status" value="1"/>
</dbReference>
<dbReference type="OrthoDB" id="6380398at2759"/>
<evidence type="ECO:0000259" key="12">
    <source>
        <dbReference type="PROSITE" id="PS50240"/>
    </source>
</evidence>
<evidence type="ECO:0000313" key="14">
    <source>
        <dbReference type="Proteomes" id="UP000247409"/>
    </source>
</evidence>
<dbReference type="GO" id="GO:0006508">
    <property type="term" value="P:proteolysis"/>
    <property type="evidence" value="ECO:0007669"/>
    <property type="project" value="UniProtKB-KW"/>
</dbReference>
<feature type="transmembrane region" description="Helical" evidence="10">
    <location>
        <begin position="337"/>
        <end position="362"/>
    </location>
</feature>
<feature type="region of interest" description="Disordered" evidence="9">
    <location>
        <begin position="176"/>
        <end position="200"/>
    </location>
</feature>
<dbReference type="PRINTS" id="PR00722">
    <property type="entry name" value="CHYMOTRYPSIN"/>
</dbReference>
<dbReference type="GO" id="GO:0005615">
    <property type="term" value="C:extracellular space"/>
    <property type="evidence" value="ECO:0007669"/>
    <property type="project" value="TreeGrafter"/>
</dbReference>
<feature type="chain" id="PRO_5016141843" evidence="11">
    <location>
        <begin position="25"/>
        <end position="459"/>
    </location>
</feature>
<evidence type="ECO:0000256" key="7">
    <source>
        <dbReference type="ARBA" id="ARBA00023180"/>
    </source>
</evidence>
<evidence type="ECO:0000256" key="4">
    <source>
        <dbReference type="ARBA" id="ARBA00022729"/>
    </source>
</evidence>
<comment type="subcellular location">
    <subcellularLocation>
        <location evidence="1">Secreted</location>
    </subcellularLocation>
</comment>
<dbReference type="STRING" id="448386.A0A2V3IJA8"/>
<name>A0A2V3IJA8_9FLOR</name>
<feature type="region of interest" description="Disordered" evidence="9">
    <location>
        <begin position="370"/>
        <end position="392"/>
    </location>
</feature>
<feature type="compositionally biased region" description="Basic residues" evidence="9">
    <location>
        <begin position="180"/>
        <end position="189"/>
    </location>
</feature>